<organism evidence="4 5">
    <name type="scientific">Streptomyces parvulus</name>
    <dbReference type="NCBI Taxonomy" id="146923"/>
    <lineage>
        <taxon>Bacteria</taxon>
        <taxon>Bacillati</taxon>
        <taxon>Actinomycetota</taxon>
        <taxon>Actinomycetes</taxon>
        <taxon>Kitasatosporales</taxon>
        <taxon>Streptomycetaceae</taxon>
        <taxon>Streptomyces</taxon>
    </lineage>
</organism>
<reference evidence="4 5" key="1">
    <citation type="submission" date="2016-05" db="EMBL/GenBank/DDBJ databases">
        <title>Non-Contiguous Finished Genome Sequence of Streptomyces parvulus 2297 Integrated Site-Specifically with Actinophage R4.</title>
        <authorList>
            <person name="Nishizawa T."/>
            <person name="Miura T."/>
            <person name="Harada C."/>
            <person name="Guo Y."/>
            <person name="Narisawa K."/>
            <person name="Ohta H."/>
            <person name="Takahashi H."/>
            <person name="Shirai M."/>
        </authorList>
    </citation>
    <scope>NUCLEOTIDE SEQUENCE [LARGE SCALE GENOMIC DNA]</scope>
    <source>
        <strain evidence="4 5">2297</strain>
    </source>
</reference>
<protein>
    <submittedName>
        <fullName evidence="4">Short-chain dehydrogenase/reductase</fullName>
    </submittedName>
</protein>
<evidence type="ECO:0000313" key="4">
    <source>
        <dbReference type="EMBL" id="ANJ11245.1"/>
    </source>
</evidence>
<dbReference type="GeneID" id="91309576"/>
<evidence type="ECO:0000256" key="2">
    <source>
        <dbReference type="ARBA" id="ARBA00023002"/>
    </source>
</evidence>
<dbReference type="EMBL" id="CP015866">
    <property type="protein sequence ID" value="ANJ11245.1"/>
    <property type="molecule type" value="Genomic_DNA"/>
</dbReference>
<dbReference type="RefSeq" id="WP_064731573.1">
    <property type="nucleotide sequence ID" value="NZ_BMRX01000004.1"/>
</dbReference>
<name>A0A191V8J6_9ACTN</name>
<dbReference type="PRINTS" id="PR00080">
    <property type="entry name" value="SDRFAMILY"/>
</dbReference>
<dbReference type="InterPro" id="IPR002347">
    <property type="entry name" value="SDR_fam"/>
</dbReference>
<dbReference type="PRINTS" id="PR00081">
    <property type="entry name" value="GDHRDH"/>
</dbReference>
<keyword evidence="2" id="KW-0560">Oxidoreductase</keyword>
<proteinExistence type="inferred from homology"/>
<dbReference type="GO" id="GO:0016491">
    <property type="term" value="F:oxidoreductase activity"/>
    <property type="evidence" value="ECO:0007669"/>
    <property type="project" value="UniProtKB-KW"/>
</dbReference>
<dbReference type="PANTHER" id="PTHR43976">
    <property type="entry name" value="SHORT CHAIN DEHYDROGENASE"/>
    <property type="match status" value="1"/>
</dbReference>
<dbReference type="Pfam" id="PF00106">
    <property type="entry name" value="adh_short"/>
    <property type="match status" value="1"/>
</dbReference>
<evidence type="ECO:0000256" key="3">
    <source>
        <dbReference type="RuleBase" id="RU000363"/>
    </source>
</evidence>
<dbReference type="AlphaFoldDB" id="A0A191V8J6"/>
<dbReference type="Proteomes" id="UP000078468">
    <property type="component" value="Chromosome"/>
</dbReference>
<dbReference type="CDD" id="cd05374">
    <property type="entry name" value="17beta-HSD-like_SDR_c"/>
    <property type="match status" value="1"/>
</dbReference>
<dbReference type="InterPro" id="IPR051911">
    <property type="entry name" value="SDR_oxidoreductase"/>
</dbReference>
<dbReference type="PANTHER" id="PTHR43976:SF16">
    <property type="entry name" value="SHORT-CHAIN DEHYDROGENASE_REDUCTASE FAMILY PROTEIN"/>
    <property type="match status" value="1"/>
</dbReference>
<gene>
    <name evidence="4" type="ORF">Spa2297_32180</name>
</gene>
<evidence type="ECO:0000313" key="5">
    <source>
        <dbReference type="Proteomes" id="UP000078468"/>
    </source>
</evidence>
<dbReference type="InterPro" id="IPR036291">
    <property type="entry name" value="NAD(P)-bd_dom_sf"/>
</dbReference>
<sequence length="281" mass="29665">MSTVRTWFITGASRGLGALWSEAVLAHGDRVVATARDASVFGPLAERYGSRVLPLDLDVTDRSAVDAAVEEAERKFGGIDILVNNAGHMLHGTVEEVGAEQARTQMDVNFFGALWTTRAVLPGMRERRSGRILQVSSIGGLVAYPALGIYQASKWALEAMSQSLAAEVEVYGIHVTLIEPIMFPTGLAEASPQSQPHPAYAHAREALFAGAAASGFTPGDPAATSAALLALADAPHPPLRVLFGTGGIDALRTEFAGRLAGLEEWDHISRLAQGSLDPTGK</sequence>
<dbReference type="SUPFAM" id="SSF51735">
    <property type="entry name" value="NAD(P)-binding Rossmann-fold domains"/>
    <property type="match status" value="1"/>
</dbReference>
<dbReference type="NCBIfam" id="NF006114">
    <property type="entry name" value="PRK08263.1"/>
    <property type="match status" value="1"/>
</dbReference>
<accession>A0A191V8J6</accession>
<evidence type="ECO:0000256" key="1">
    <source>
        <dbReference type="ARBA" id="ARBA00006484"/>
    </source>
</evidence>
<comment type="similarity">
    <text evidence="1 3">Belongs to the short-chain dehydrogenases/reductases (SDR) family.</text>
</comment>
<dbReference type="Gene3D" id="3.40.50.720">
    <property type="entry name" value="NAD(P)-binding Rossmann-like Domain"/>
    <property type="match status" value="1"/>
</dbReference>
<dbReference type="KEGG" id="spav:Spa2297_32180"/>